<comment type="subcellular location">
    <subcellularLocation>
        <location evidence="1">Membrane</location>
        <topology evidence="1">Multi-pass membrane protein</topology>
    </subcellularLocation>
</comment>
<organism evidence="13 14">
    <name type="scientific">Vibrio scophthalmi</name>
    <dbReference type="NCBI Taxonomy" id="45658"/>
    <lineage>
        <taxon>Bacteria</taxon>
        <taxon>Pseudomonadati</taxon>
        <taxon>Pseudomonadota</taxon>
        <taxon>Gammaproteobacteria</taxon>
        <taxon>Vibrionales</taxon>
        <taxon>Vibrionaceae</taxon>
        <taxon>Vibrio</taxon>
    </lineage>
</organism>
<evidence type="ECO:0000256" key="2">
    <source>
        <dbReference type="ARBA" id="ARBA00022475"/>
    </source>
</evidence>
<protein>
    <recommendedName>
        <fullName evidence="15">Heme A synthase</fullName>
    </recommendedName>
</protein>
<dbReference type="GO" id="GO:0046872">
    <property type="term" value="F:metal ion binding"/>
    <property type="evidence" value="ECO:0007669"/>
    <property type="project" value="UniProtKB-KW"/>
</dbReference>
<feature type="transmembrane region" description="Helical" evidence="12">
    <location>
        <begin position="126"/>
        <end position="150"/>
    </location>
</feature>
<keyword evidence="8" id="KW-0350">Heme biosynthesis</keyword>
<dbReference type="Proteomes" id="UP000092528">
    <property type="component" value="Chromosome 2"/>
</dbReference>
<feature type="transmembrane region" description="Helical" evidence="12">
    <location>
        <begin position="263"/>
        <end position="284"/>
    </location>
</feature>
<feature type="transmembrane region" description="Helical" evidence="12">
    <location>
        <begin position="102"/>
        <end position="120"/>
    </location>
</feature>
<dbReference type="GO" id="GO:0016020">
    <property type="term" value="C:membrane"/>
    <property type="evidence" value="ECO:0007669"/>
    <property type="project" value="UniProtKB-SubCell"/>
</dbReference>
<evidence type="ECO:0000256" key="7">
    <source>
        <dbReference type="ARBA" id="ARBA00023004"/>
    </source>
</evidence>
<evidence type="ECO:0008006" key="15">
    <source>
        <dbReference type="Google" id="ProtNLM"/>
    </source>
</evidence>
<feature type="transmembrane region" description="Helical" evidence="12">
    <location>
        <begin position="77"/>
        <end position="95"/>
    </location>
</feature>
<evidence type="ECO:0000256" key="9">
    <source>
        <dbReference type="ARBA" id="ARBA00023136"/>
    </source>
</evidence>
<evidence type="ECO:0000256" key="12">
    <source>
        <dbReference type="SAM" id="Phobius"/>
    </source>
</evidence>
<keyword evidence="3 12" id="KW-0812">Transmembrane</keyword>
<evidence type="ECO:0000256" key="1">
    <source>
        <dbReference type="ARBA" id="ARBA00004141"/>
    </source>
</evidence>
<proteinExistence type="predicted"/>
<keyword evidence="2" id="KW-1003">Cell membrane</keyword>
<evidence type="ECO:0000313" key="14">
    <source>
        <dbReference type="Proteomes" id="UP000092528"/>
    </source>
</evidence>
<name>A0A1C7FFN8_9VIBR</name>
<evidence type="ECO:0000256" key="10">
    <source>
        <dbReference type="ARBA" id="ARBA00023157"/>
    </source>
</evidence>
<keyword evidence="5 12" id="KW-1133">Transmembrane helix</keyword>
<evidence type="ECO:0000256" key="5">
    <source>
        <dbReference type="ARBA" id="ARBA00022989"/>
    </source>
</evidence>
<dbReference type="GeneID" id="96873910"/>
<dbReference type="AlphaFoldDB" id="A0A1C7FFN8"/>
<dbReference type="STRING" id="45658.VSVS12_04222"/>
<dbReference type="InterPro" id="IPR050450">
    <property type="entry name" value="COX15/CtaA_HemeA_synthase"/>
</dbReference>
<keyword evidence="4" id="KW-0479">Metal-binding</keyword>
<dbReference type="EMBL" id="CP016415">
    <property type="protein sequence ID" value="ANU38736.1"/>
    <property type="molecule type" value="Genomic_DNA"/>
</dbReference>
<keyword evidence="7" id="KW-0408">Iron</keyword>
<evidence type="ECO:0000313" key="13">
    <source>
        <dbReference type="EMBL" id="ANU38736.1"/>
    </source>
</evidence>
<dbReference type="GO" id="GO:0016491">
    <property type="term" value="F:oxidoreductase activity"/>
    <property type="evidence" value="ECO:0007669"/>
    <property type="project" value="UniProtKB-KW"/>
</dbReference>
<dbReference type="RefSeq" id="WP_065546465.1">
    <property type="nucleotide sequence ID" value="NZ_CP016415.1"/>
</dbReference>
<gene>
    <name evidence="13" type="ORF">VSVS05_03700</name>
</gene>
<feature type="transmembrane region" description="Helical" evidence="12">
    <location>
        <begin position="187"/>
        <end position="208"/>
    </location>
</feature>
<evidence type="ECO:0000256" key="4">
    <source>
        <dbReference type="ARBA" id="ARBA00022723"/>
    </source>
</evidence>
<keyword evidence="14" id="KW-1185">Reference proteome</keyword>
<dbReference type="PATRIC" id="fig|45658.7.peg.3662"/>
<feature type="transmembrane region" description="Helical" evidence="12">
    <location>
        <begin position="296"/>
        <end position="321"/>
    </location>
</feature>
<dbReference type="PANTHER" id="PTHR35457:SF1">
    <property type="entry name" value="HEME A SYNTHASE"/>
    <property type="match status" value="1"/>
</dbReference>
<feature type="transmembrane region" description="Helical" evidence="12">
    <location>
        <begin position="327"/>
        <end position="344"/>
    </location>
</feature>
<keyword evidence="9 12" id="KW-0472">Membrane</keyword>
<dbReference type="InterPro" id="IPR003780">
    <property type="entry name" value="COX15/CtaA_fam"/>
</dbReference>
<accession>A0A1C7FFN8</accession>
<evidence type="ECO:0000256" key="8">
    <source>
        <dbReference type="ARBA" id="ARBA00023133"/>
    </source>
</evidence>
<evidence type="ECO:0000256" key="11">
    <source>
        <dbReference type="ARBA" id="ARBA00023444"/>
    </source>
</evidence>
<evidence type="ECO:0000256" key="3">
    <source>
        <dbReference type="ARBA" id="ARBA00022692"/>
    </source>
</evidence>
<sequence length="364" mass="40272">MLLKRMLQLSLLLTFIVILLGAYTRLADAGLGCPDWPGCYGQLSVPNSELEIAQANHLFPALTVETDKAWLEMIHRYFAGSLGVLVFAISVIAIVQKQVGRLLPVLVSVVVVFQALLGMWTVTMKLMPLVVMGHLLGGFTLFSLLALLYWQVRASECSHSALEQEPEPNVGHLVHNTKQRISPNSSVIKIIAVLALILLVMQIALGGWTSSNYAALMCTELPICQGQWRDYLDFSTAFQLIQPSQESYEFGTLDYGARMTIHVMHRFGAMVVSLVLISLIWQLFKQESLPCQHQAKWLTGLLALQLMLGISNVVFSLPIVVAVAHNLGAALLLLNVLYINHLLWQSTPKTSALGMRVGKEAYHE</sequence>
<reference evidence="13 14" key="1">
    <citation type="submission" date="2016-07" db="EMBL/GenBank/DDBJ databases">
        <title>Genome sequencing of Vibrio scophthalmi strain VS-05, an isolated from Paralichthys olivaceus.</title>
        <authorList>
            <person name="Han H.-J."/>
        </authorList>
    </citation>
    <scope>NUCLEOTIDE SEQUENCE [LARGE SCALE GENOMIC DNA]</scope>
    <source>
        <strain evidence="13 14">VS-05</strain>
    </source>
</reference>
<keyword evidence="6" id="KW-0560">Oxidoreductase</keyword>
<dbReference type="Pfam" id="PF02628">
    <property type="entry name" value="COX15-CtaA"/>
    <property type="match status" value="1"/>
</dbReference>
<comment type="pathway">
    <text evidence="11">Porphyrin-containing compound metabolism.</text>
</comment>
<keyword evidence="10" id="KW-1015">Disulfide bond</keyword>
<evidence type="ECO:0000256" key="6">
    <source>
        <dbReference type="ARBA" id="ARBA00023002"/>
    </source>
</evidence>
<dbReference type="PANTHER" id="PTHR35457">
    <property type="entry name" value="HEME A SYNTHASE"/>
    <property type="match status" value="1"/>
</dbReference>
<dbReference type="GO" id="GO:0006784">
    <property type="term" value="P:heme A biosynthetic process"/>
    <property type="evidence" value="ECO:0007669"/>
    <property type="project" value="InterPro"/>
</dbReference>